<feature type="transmembrane region" description="Helical" evidence="1">
    <location>
        <begin position="148"/>
        <end position="167"/>
    </location>
</feature>
<sequence length="430" mass="47583">MGRGLRFLEDLEDLLEIFLNFLAVLCLETALDALVTGMSTPPGWLWAPLGAALLLYLVRRAVGNLPLFLLAHAGIVWALFSLGERTPLPLLWQIAFAFLGCVYALHSVKIRLTRRRDGEGEIAPAAAAALAVCACFVCGYAGQEGGVSRIIGLCFPWLCGYFLRKYLQNFRSYVGMSRRGTGAMPERSIFLAGMRLVAGYVAGSAVLLFLLARTPLLERIAEAAGRLGKMCLRFLLGLLLSWIGQGEGEEAVPQAQEAGPAFAGLMERTEPPVWLEILERALTTAAALAMVAGAVWLLISLVRRMVRAFYARRGEKREFVREGFVEEEEFLGPDREKRERRIFPAGGAADIRVRRIFLKTAEAVCGKEEAAALRRCTARELSRFAPEEGKAEWGSLAALYEKARYSGERMTREEVREAGKLSRRILHTIK</sequence>
<feature type="transmembrane region" description="Helical" evidence="1">
    <location>
        <begin position="281"/>
        <end position="302"/>
    </location>
</feature>
<gene>
    <name evidence="2" type="ORF">H9763_05280</name>
</gene>
<dbReference type="EMBL" id="DWXE01000017">
    <property type="protein sequence ID" value="HJB90865.1"/>
    <property type="molecule type" value="Genomic_DNA"/>
</dbReference>
<evidence type="ECO:0000256" key="1">
    <source>
        <dbReference type="SAM" id="Phobius"/>
    </source>
</evidence>
<keyword evidence="1" id="KW-0472">Membrane</keyword>
<accession>A0A9D2MSK1</accession>
<reference evidence="2" key="2">
    <citation type="submission" date="2021-04" db="EMBL/GenBank/DDBJ databases">
        <authorList>
            <person name="Gilroy R."/>
        </authorList>
    </citation>
    <scope>NUCLEOTIDE SEQUENCE</scope>
    <source>
        <strain evidence="2">USAMLcec3-2134</strain>
    </source>
</reference>
<dbReference type="AlphaFoldDB" id="A0A9D2MSK1"/>
<reference evidence="2" key="1">
    <citation type="journal article" date="2021" name="PeerJ">
        <title>Extensive microbial diversity within the chicken gut microbiome revealed by metagenomics and culture.</title>
        <authorList>
            <person name="Gilroy R."/>
            <person name="Ravi A."/>
            <person name="Getino M."/>
            <person name="Pursley I."/>
            <person name="Horton D.L."/>
            <person name="Alikhan N.F."/>
            <person name="Baker D."/>
            <person name="Gharbi K."/>
            <person name="Hall N."/>
            <person name="Watson M."/>
            <person name="Adriaenssens E.M."/>
            <person name="Foster-Nyarko E."/>
            <person name="Jarju S."/>
            <person name="Secka A."/>
            <person name="Antonio M."/>
            <person name="Oren A."/>
            <person name="Chaudhuri R.R."/>
            <person name="La Ragione R."/>
            <person name="Hildebrand F."/>
            <person name="Pallen M.J."/>
        </authorList>
    </citation>
    <scope>NUCLEOTIDE SEQUENCE</scope>
    <source>
        <strain evidence="2">USAMLcec3-2134</strain>
    </source>
</reference>
<feature type="transmembrane region" description="Helical" evidence="1">
    <location>
        <begin position="89"/>
        <end position="110"/>
    </location>
</feature>
<feature type="transmembrane region" description="Helical" evidence="1">
    <location>
        <begin position="122"/>
        <end position="142"/>
    </location>
</feature>
<name>A0A9D2MSK1_9FIRM</name>
<dbReference type="Proteomes" id="UP000886883">
    <property type="component" value="Unassembled WGS sequence"/>
</dbReference>
<evidence type="ECO:0000313" key="2">
    <source>
        <dbReference type="EMBL" id="HJB90865.1"/>
    </source>
</evidence>
<keyword evidence="1" id="KW-1133">Transmembrane helix</keyword>
<proteinExistence type="predicted"/>
<protein>
    <submittedName>
        <fullName evidence="2">DUF4129 domain-containing protein</fullName>
    </submittedName>
</protein>
<keyword evidence="1" id="KW-0812">Transmembrane</keyword>
<feature type="transmembrane region" description="Helical" evidence="1">
    <location>
        <begin position="65"/>
        <end position="83"/>
    </location>
</feature>
<organism evidence="2 3">
    <name type="scientific">Candidatus Eisenbergiella merdigallinarum</name>
    <dbReference type="NCBI Taxonomy" id="2838552"/>
    <lineage>
        <taxon>Bacteria</taxon>
        <taxon>Bacillati</taxon>
        <taxon>Bacillota</taxon>
        <taxon>Clostridia</taxon>
        <taxon>Lachnospirales</taxon>
        <taxon>Lachnospiraceae</taxon>
        <taxon>Eisenbergiella</taxon>
    </lineage>
</organism>
<evidence type="ECO:0000313" key="3">
    <source>
        <dbReference type="Proteomes" id="UP000886883"/>
    </source>
</evidence>
<feature type="transmembrane region" description="Helical" evidence="1">
    <location>
        <begin position="188"/>
        <end position="212"/>
    </location>
</feature>
<comment type="caution">
    <text evidence="2">The sequence shown here is derived from an EMBL/GenBank/DDBJ whole genome shotgun (WGS) entry which is preliminary data.</text>
</comment>
<feature type="transmembrane region" description="Helical" evidence="1">
    <location>
        <begin position="43"/>
        <end position="58"/>
    </location>
</feature>